<dbReference type="EMBL" id="OBMT01000003">
    <property type="protein sequence ID" value="SOC03278.1"/>
    <property type="molecule type" value="Genomic_DNA"/>
</dbReference>
<dbReference type="AlphaFoldDB" id="A0A285S7Y6"/>
<protein>
    <submittedName>
        <fullName evidence="2">TspO/MBR related protein</fullName>
    </submittedName>
</protein>
<keyword evidence="1" id="KW-1133">Transmembrane helix</keyword>
<dbReference type="Proteomes" id="UP000219111">
    <property type="component" value="Unassembled WGS sequence"/>
</dbReference>
<feature type="transmembrane region" description="Helical" evidence="1">
    <location>
        <begin position="158"/>
        <end position="178"/>
    </location>
</feature>
<feature type="transmembrane region" description="Helical" evidence="1">
    <location>
        <begin position="211"/>
        <end position="228"/>
    </location>
</feature>
<keyword evidence="1" id="KW-0812">Transmembrane</keyword>
<proteinExistence type="predicted"/>
<feature type="transmembrane region" description="Helical" evidence="1">
    <location>
        <begin position="81"/>
        <end position="97"/>
    </location>
</feature>
<keyword evidence="3" id="KW-1185">Reference proteome</keyword>
<organism evidence="2 3">
    <name type="scientific">Rhodobacter maris</name>
    <dbReference type="NCBI Taxonomy" id="446682"/>
    <lineage>
        <taxon>Bacteria</taxon>
        <taxon>Pseudomonadati</taxon>
        <taxon>Pseudomonadota</taxon>
        <taxon>Alphaproteobacteria</taxon>
        <taxon>Rhodobacterales</taxon>
        <taxon>Rhodobacter group</taxon>
        <taxon>Rhodobacter</taxon>
    </lineage>
</organism>
<reference evidence="3" key="1">
    <citation type="submission" date="2017-08" db="EMBL/GenBank/DDBJ databases">
        <authorList>
            <person name="Varghese N."/>
            <person name="Submissions S."/>
        </authorList>
    </citation>
    <scope>NUCLEOTIDE SEQUENCE [LARGE SCALE GENOMIC DNA]</scope>
    <source>
        <strain evidence="3">JA276</strain>
    </source>
</reference>
<sequence>MKDALALITFALALAFAAAPVLTEGFRGFTPGQFPVPSDRWPVVPAGWAFAIWGVIYLWLVAGAAWGLVRARTAPAWQAMRAPLCLSLAIGVPWIWVANLQPAAAAVMLVFMAATAIAAFLKAPSGPWAAWPVGLYAGWLSAATAVAFGVVLPGQGVLAPHSATFAALAGLLGAALLVTWRRSDVPSYAAAVLWALWGVIVANMTAGDLPVSFAAALGMVALITVSILRRREMQ</sequence>
<feature type="transmembrane region" description="Helical" evidence="1">
    <location>
        <begin position="185"/>
        <end position="205"/>
    </location>
</feature>
<feature type="transmembrane region" description="Helical" evidence="1">
    <location>
        <begin position="47"/>
        <end position="69"/>
    </location>
</feature>
<feature type="transmembrane region" description="Helical" evidence="1">
    <location>
        <begin position="103"/>
        <end position="121"/>
    </location>
</feature>
<name>A0A285S7Y6_9RHOB</name>
<evidence type="ECO:0000313" key="2">
    <source>
        <dbReference type="EMBL" id="SOC03278.1"/>
    </source>
</evidence>
<accession>A0A285S7Y6</accession>
<keyword evidence="1" id="KW-0472">Membrane</keyword>
<feature type="transmembrane region" description="Helical" evidence="1">
    <location>
        <begin position="133"/>
        <end position="152"/>
    </location>
</feature>
<gene>
    <name evidence="2" type="ORF">SAMN05877831_103322</name>
</gene>
<evidence type="ECO:0000256" key="1">
    <source>
        <dbReference type="SAM" id="Phobius"/>
    </source>
</evidence>
<evidence type="ECO:0000313" key="3">
    <source>
        <dbReference type="Proteomes" id="UP000219111"/>
    </source>
</evidence>
<dbReference type="OrthoDB" id="5189031at2"/>
<dbReference type="RefSeq" id="WP_097069519.1">
    <property type="nucleotide sequence ID" value="NZ_OBMT01000003.1"/>
</dbReference>